<dbReference type="EMBL" id="ML991781">
    <property type="protein sequence ID" value="KAF2237128.1"/>
    <property type="molecule type" value="Genomic_DNA"/>
</dbReference>
<dbReference type="Proteomes" id="UP000800092">
    <property type="component" value="Unassembled WGS sequence"/>
</dbReference>
<organism evidence="1 2">
    <name type="scientific">Viridothelium virens</name>
    <name type="common">Speckled blister lichen</name>
    <name type="synonym">Trypethelium virens</name>
    <dbReference type="NCBI Taxonomy" id="1048519"/>
    <lineage>
        <taxon>Eukaryota</taxon>
        <taxon>Fungi</taxon>
        <taxon>Dikarya</taxon>
        <taxon>Ascomycota</taxon>
        <taxon>Pezizomycotina</taxon>
        <taxon>Dothideomycetes</taxon>
        <taxon>Dothideomycetes incertae sedis</taxon>
        <taxon>Trypetheliales</taxon>
        <taxon>Trypetheliaceae</taxon>
        <taxon>Viridothelium</taxon>
    </lineage>
</organism>
<evidence type="ECO:0000313" key="2">
    <source>
        <dbReference type="Proteomes" id="UP000800092"/>
    </source>
</evidence>
<keyword evidence="2" id="KW-1185">Reference proteome</keyword>
<dbReference type="AlphaFoldDB" id="A0A6A6HH07"/>
<proteinExistence type="predicted"/>
<sequence>MKVFRTRNIPAPLPPATLWAGSNTYPDCGASCPTRATRRGKSLGQCIRTPSL</sequence>
<gene>
    <name evidence="1" type="ORF">EV356DRAFT_496662</name>
</gene>
<name>A0A6A6HH07_VIRVR</name>
<evidence type="ECO:0000313" key="1">
    <source>
        <dbReference type="EMBL" id="KAF2237128.1"/>
    </source>
</evidence>
<protein>
    <submittedName>
        <fullName evidence="1">Uncharacterized protein</fullName>
    </submittedName>
</protein>
<reference evidence="1" key="1">
    <citation type="journal article" date="2020" name="Stud. Mycol.">
        <title>101 Dothideomycetes genomes: a test case for predicting lifestyles and emergence of pathogens.</title>
        <authorList>
            <person name="Haridas S."/>
            <person name="Albert R."/>
            <person name="Binder M."/>
            <person name="Bloem J."/>
            <person name="Labutti K."/>
            <person name="Salamov A."/>
            <person name="Andreopoulos B."/>
            <person name="Baker S."/>
            <person name="Barry K."/>
            <person name="Bills G."/>
            <person name="Bluhm B."/>
            <person name="Cannon C."/>
            <person name="Castanera R."/>
            <person name="Culley D."/>
            <person name="Daum C."/>
            <person name="Ezra D."/>
            <person name="Gonzalez J."/>
            <person name="Henrissat B."/>
            <person name="Kuo A."/>
            <person name="Liang C."/>
            <person name="Lipzen A."/>
            <person name="Lutzoni F."/>
            <person name="Magnuson J."/>
            <person name="Mondo S."/>
            <person name="Nolan M."/>
            <person name="Ohm R."/>
            <person name="Pangilinan J."/>
            <person name="Park H.-J."/>
            <person name="Ramirez L."/>
            <person name="Alfaro M."/>
            <person name="Sun H."/>
            <person name="Tritt A."/>
            <person name="Yoshinaga Y."/>
            <person name="Zwiers L.-H."/>
            <person name="Turgeon B."/>
            <person name="Goodwin S."/>
            <person name="Spatafora J."/>
            <person name="Crous P."/>
            <person name="Grigoriev I."/>
        </authorList>
    </citation>
    <scope>NUCLEOTIDE SEQUENCE</scope>
    <source>
        <strain evidence="1">Tuck. ex Michener</strain>
    </source>
</reference>
<accession>A0A6A6HH07</accession>